<keyword evidence="7" id="KW-1185">Reference proteome</keyword>
<proteinExistence type="predicted"/>
<evidence type="ECO:0000313" key="6">
    <source>
        <dbReference type="EMBL" id="GEL95082.1"/>
    </source>
</evidence>
<comment type="caution">
    <text evidence="6">The sequence shown here is derived from an EMBL/GenBank/DDBJ whole genome shotgun (WGS) entry which is preliminary data.</text>
</comment>
<feature type="region of interest" description="Disordered" evidence="1">
    <location>
        <begin position="595"/>
        <end position="626"/>
    </location>
</feature>
<organism evidence="6 7">
    <name type="scientific">Cellulomonas composti</name>
    <dbReference type="NCBI Taxonomy" id="266130"/>
    <lineage>
        <taxon>Bacteria</taxon>
        <taxon>Bacillati</taxon>
        <taxon>Actinomycetota</taxon>
        <taxon>Actinomycetes</taxon>
        <taxon>Micrococcales</taxon>
        <taxon>Cellulomonadaceae</taxon>
        <taxon>Cellulomonas</taxon>
    </lineage>
</organism>
<dbReference type="Pfam" id="PF20990">
    <property type="entry name" value="DUF2207_C"/>
    <property type="match status" value="1"/>
</dbReference>
<feature type="domain" description="DUF2207" evidence="4">
    <location>
        <begin position="42"/>
        <end position="231"/>
    </location>
</feature>
<dbReference type="InterPro" id="IPR018702">
    <property type="entry name" value="DUF2207"/>
</dbReference>
<evidence type="ECO:0000256" key="2">
    <source>
        <dbReference type="SAM" id="Phobius"/>
    </source>
</evidence>
<dbReference type="InterPro" id="IPR048389">
    <property type="entry name" value="YciQ-like_C"/>
</dbReference>
<name>A0A511JAR6_9CELL</name>
<evidence type="ECO:0000259" key="4">
    <source>
        <dbReference type="Pfam" id="PF09972"/>
    </source>
</evidence>
<evidence type="ECO:0000256" key="1">
    <source>
        <dbReference type="SAM" id="MobiDB-lite"/>
    </source>
</evidence>
<evidence type="ECO:0000256" key="3">
    <source>
        <dbReference type="SAM" id="SignalP"/>
    </source>
</evidence>
<gene>
    <name evidence="6" type="ORF">CCO02nite_17400</name>
</gene>
<keyword evidence="2" id="KW-0812">Transmembrane</keyword>
<evidence type="ECO:0000313" key="7">
    <source>
        <dbReference type="Proteomes" id="UP000321720"/>
    </source>
</evidence>
<keyword evidence="3" id="KW-0732">Signal</keyword>
<dbReference type="Proteomes" id="UP000321720">
    <property type="component" value="Unassembled WGS sequence"/>
</dbReference>
<feature type="transmembrane region" description="Helical" evidence="2">
    <location>
        <begin position="256"/>
        <end position="275"/>
    </location>
</feature>
<sequence>MPTLTRAETRLGAALAAVLGTVLLIGGATAAAAAPDQTSGREITRYDLTAQAQADGVVHVTIDFDFDFGNDPGHGPYLTLPLRQGYDDTHDREFWYSDIEVSSPTGAPANLYQEDDGDATILRIGDEDVDDVSGVQTYEIAYTVNGLINPANEQHSGDELYWNVIGPGWEIPIGDVTATVSGPAAIEGAVCFAGPSGSTSSCTSSSFAGATSSFTQDLLPVGSQLTTVTGWPAGTFPGVEPIIVEQPDPLAPIRPATPLGLVALVIAGVGSIVAIRRVRRVGRDRAYLGLTPGLRPGTGPHGATGYRDKRAPVAVQFTPPADVRPGEIGTLVDEKADPVDVTATLIDLAVRGYLRIEEVPRSNPRKKPKDWTLIALREPDEALLAYEAKLMDEVFTGRPQVRLSALRTTFASSMTAVQTALYEQVTRLGWFSANPKSVRTRWLLAGGALLAVGVGLVFVAFAAGADVPGIALVPVAVVVVGIVVLVCASSAPARTEDGTAVLAQAMGFRLYLTTAEADQLRFEEGEDVFSRYLPYAIVFGVAERWARVFAELAAQGRAVAQPTWYSGYYNPMPGVFWATAFASSMDRFQSVATESLTAPTPGSSGSSGFSGGFSGGGVGGGGGGGW</sequence>
<dbReference type="RefSeq" id="WP_146842746.1">
    <property type="nucleotide sequence ID" value="NZ_BJWG01000007.1"/>
</dbReference>
<feature type="compositionally biased region" description="Gly residues" evidence="1">
    <location>
        <begin position="608"/>
        <end position="626"/>
    </location>
</feature>
<protein>
    <recommendedName>
        <fullName evidence="8">DUF2207 domain-containing protein</fullName>
    </recommendedName>
</protein>
<dbReference type="EMBL" id="BJWG01000007">
    <property type="protein sequence ID" value="GEL95082.1"/>
    <property type="molecule type" value="Genomic_DNA"/>
</dbReference>
<reference evidence="6 7" key="1">
    <citation type="submission" date="2019-07" db="EMBL/GenBank/DDBJ databases">
        <title>Whole genome shotgun sequence of Cellulomonas composti NBRC 100758.</title>
        <authorList>
            <person name="Hosoyama A."/>
            <person name="Uohara A."/>
            <person name="Ohji S."/>
            <person name="Ichikawa N."/>
        </authorList>
    </citation>
    <scope>NUCLEOTIDE SEQUENCE [LARGE SCALE GENOMIC DNA]</scope>
    <source>
        <strain evidence="6 7">NBRC 100758</strain>
    </source>
</reference>
<evidence type="ECO:0008006" key="8">
    <source>
        <dbReference type="Google" id="ProtNLM"/>
    </source>
</evidence>
<keyword evidence="2" id="KW-0472">Membrane</keyword>
<accession>A0A511JAR6</accession>
<evidence type="ECO:0000259" key="5">
    <source>
        <dbReference type="Pfam" id="PF20990"/>
    </source>
</evidence>
<dbReference type="AlphaFoldDB" id="A0A511JAR6"/>
<feature type="domain" description="Predicted membrane protein YciQ-like C-terminal" evidence="5">
    <location>
        <begin position="318"/>
        <end position="549"/>
    </location>
</feature>
<keyword evidence="2" id="KW-1133">Transmembrane helix</keyword>
<dbReference type="Pfam" id="PF09972">
    <property type="entry name" value="DUF2207"/>
    <property type="match status" value="1"/>
</dbReference>
<feature type="chain" id="PRO_5022131676" description="DUF2207 domain-containing protein" evidence="3">
    <location>
        <begin position="34"/>
        <end position="626"/>
    </location>
</feature>
<feature type="transmembrane region" description="Helical" evidence="2">
    <location>
        <begin position="469"/>
        <end position="488"/>
    </location>
</feature>
<feature type="transmembrane region" description="Helical" evidence="2">
    <location>
        <begin position="442"/>
        <end position="463"/>
    </location>
</feature>
<dbReference type="OrthoDB" id="143710at2"/>
<feature type="signal peptide" evidence="3">
    <location>
        <begin position="1"/>
        <end position="33"/>
    </location>
</feature>